<dbReference type="PANTHER" id="PTHR36507:SF1">
    <property type="entry name" value="BLL1555 PROTEIN"/>
    <property type="match status" value="1"/>
</dbReference>
<protein>
    <submittedName>
        <fullName evidence="2">Cell surface lipoprotein</fullName>
    </submittedName>
</protein>
<dbReference type="Proteomes" id="UP000509594">
    <property type="component" value="Chromosome"/>
</dbReference>
<accession>A0A7D5IMA3</accession>
<dbReference type="AlphaFoldDB" id="A0A7D5IMA3"/>
<sequence length="139" mass="15538">MENKWLVLIIVLIFAGVMVSGCTDSTEEVDSGEEAGEEASMEEATEVSDTVTGEGQDYAVRMEYYGMMKPSELEINRGDTVAWRNYKPQGTYTLVSDDGLFEDQEMDSNDAFAYTFTESGTYTFSVEDVPEMTLKVNVR</sequence>
<organism evidence="2 3">
    <name type="scientific">Methanolobus zinderi</name>
    <dbReference type="NCBI Taxonomy" id="536044"/>
    <lineage>
        <taxon>Archaea</taxon>
        <taxon>Methanobacteriati</taxon>
        <taxon>Methanobacteriota</taxon>
        <taxon>Stenosarchaea group</taxon>
        <taxon>Methanomicrobia</taxon>
        <taxon>Methanosarcinales</taxon>
        <taxon>Methanosarcinaceae</taxon>
        <taxon>Methanolobus</taxon>
    </lineage>
</organism>
<feature type="region of interest" description="Disordered" evidence="1">
    <location>
        <begin position="24"/>
        <end position="51"/>
    </location>
</feature>
<dbReference type="KEGG" id="mzi:HWN40_00305"/>
<dbReference type="RefSeq" id="WP_176963888.1">
    <property type="nucleotide sequence ID" value="NZ_CP058215.1"/>
</dbReference>
<evidence type="ECO:0000313" key="2">
    <source>
        <dbReference type="EMBL" id="QLC48825.1"/>
    </source>
</evidence>
<dbReference type="InterPro" id="IPR008972">
    <property type="entry name" value="Cupredoxin"/>
</dbReference>
<gene>
    <name evidence="2" type="ORF">HWN40_00305</name>
</gene>
<keyword evidence="2" id="KW-0449">Lipoprotein</keyword>
<dbReference type="InterPro" id="IPR052721">
    <property type="entry name" value="ET_Amicyanin"/>
</dbReference>
<dbReference type="Gene3D" id="2.60.40.420">
    <property type="entry name" value="Cupredoxins - blue copper proteins"/>
    <property type="match status" value="1"/>
</dbReference>
<name>A0A7D5IMA3_9EURY</name>
<proteinExistence type="predicted"/>
<evidence type="ECO:0000256" key="1">
    <source>
        <dbReference type="SAM" id="MobiDB-lite"/>
    </source>
</evidence>
<feature type="compositionally biased region" description="Acidic residues" evidence="1">
    <location>
        <begin position="25"/>
        <end position="46"/>
    </location>
</feature>
<dbReference type="SUPFAM" id="SSF49503">
    <property type="entry name" value="Cupredoxins"/>
    <property type="match status" value="1"/>
</dbReference>
<reference evidence="2 3" key="1">
    <citation type="submission" date="2020-06" db="EMBL/GenBank/DDBJ databases">
        <title>Methanolobus halotolerans sp. nov., isolated from a saline lake Tus in Siberia.</title>
        <authorList>
            <person name="Shen Y."/>
            <person name="Chen S.-C."/>
            <person name="Lai M.-C."/>
            <person name="Huang H.-H."/>
            <person name="Chiu H.-H."/>
            <person name="Tang S.-L."/>
            <person name="Rogozin D.Y."/>
            <person name="Degermendzhy A.G."/>
        </authorList>
    </citation>
    <scope>NUCLEOTIDE SEQUENCE [LARGE SCALE GENOMIC DNA]</scope>
    <source>
        <strain evidence="2 3">DSM 21339</strain>
    </source>
</reference>
<dbReference type="EMBL" id="CP058215">
    <property type="protein sequence ID" value="QLC48825.1"/>
    <property type="molecule type" value="Genomic_DNA"/>
</dbReference>
<dbReference type="GeneID" id="55820070"/>
<dbReference type="OrthoDB" id="137625at2157"/>
<evidence type="ECO:0000313" key="3">
    <source>
        <dbReference type="Proteomes" id="UP000509594"/>
    </source>
</evidence>
<dbReference type="PROSITE" id="PS51257">
    <property type="entry name" value="PROKAR_LIPOPROTEIN"/>
    <property type="match status" value="1"/>
</dbReference>
<keyword evidence="3" id="KW-1185">Reference proteome</keyword>
<dbReference type="PANTHER" id="PTHR36507">
    <property type="entry name" value="BLL1555 PROTEIN"/>
    <property type="match status" value="1"/>
</dbReference>